<dbReference type="Pfam" id="PF00293">
    <property type="entry name" value="NUDIX"/>
    <property type="match status" value="1"/>
</dbReference>
<organism evidence="2 3">
    <name type="scientific">Streptomyces caelestis</name>
    <dbReference type="NCBI Taxonomy" id="36816"/>
    <lineage>
        <taxon>Bacteria</taxon>
        <taxon>Bacillati</taxon>
        <taxon>Actinomycetota</taxon>
        <taxon>Actinomycetes</taxon>
        <taxon>Kitasatosporales</taxon>
        <taxon>Streptomycetaceae</taxon>
        <taxon>Streptomyces</taxon>
    </lineage>
</organism>
<evidence type="ECO:0000259" key="1">
    <source>
        <dbReference type="PROSITE" id="PS51462"/>
    </source>
</evidence>
<proteinExistence type="predicted"/>
<protein>
    <submittedName>
        <fullName evidence="2">NUDIX hydrolase</fullName>
    </submittedName>
</protein>
<reference evidence="2 3" key="1">
    <citation type="submission" date="2015-07" db="EMBL/GenBank/DDBJ databases">
        <authorList>
            <person name="Noorani M."/>
        </authorList>
    </citation>
    <scope>NUCLEOTIDE SEQUENCE [LARGE SCALE GENOMIC DNA]</scope>
    <source>
        <strain evidence="2 3">NRRL B-24567</strain>
    </source>
</reference>
<dbReference type="PROSITE" id="PS51462">
    <property type="entry name" value="NUDIX"/>
    <property type="match status" value="1"/>
</dbReference>
<comment type="caution">
    <text evidence="2">The sequence shown here is derived from an EMBL/GenBank/DDBJ whole genome shotgun (WGS) entry which is preliminary data.</text>
</comment>
<keyword evidence="2" id="KW-0378">Hydrolase</keyword>
<evidence type="ECO:0000313" key="2">
    <source>
        <dbReference type="EMBL" id="KOT34629.1"/>
    </source>
</evidence>
<dbReference type="InterPro" id="IPR000086">
    <property type="entry name" value="NUDIX_hydrolase_dom"/>
</dbReference>
<name>A0A0M8QFL5_9ACTN</name>
<dbReference type="InterPro" id="IPR015797">
    <property type="entry name" value="NUDIX_hydrolase-like_dom_sf"/>
</dbReference>
<sequence length="254" mass="27120">MEPVLGRAGDRDTALMGIDLFDVEQLLLTEAAEPPLPPQDAEARDRVWDMAVRANPSLFDGPVVACGGLKWMDPCILRLSWVRVTYRHYALRRVPGATALPSLFVNVVQPTDDGRVLAARMSPSTAAPGRWQLPGGSVEPPRDGAALDESALAGQAARELAEELGIDAAAEDLKLWVVTCGENGSIGLTYLAPALPEVTLRAAFAMVAAAERVQGREPELDGIALVHSPDELAGLAGPHADYLDPIVRRFSGCR</sequence>
<dbReference type="Gene3D" id="3.90.79.10">
    <property type="entry name" value="Nucleoside Triphosphate Pyrophosphohydrolase"/>
    <property type="match status" value="1"/>
</dbReference>
<dbReference type="SUPFAM" id="SSF55811">
    <property type="entry name" value="Nudix"/>
    <property type="match status" value="1"/>
</dbReference>
<dbReference type="EMBL" id="LGCN01000216">
    <property type="protein sequence ID" value="KOT34629.1"/>
    <property type="molecule type" value="Genomic_DNA"/>
</dbReference>
<feature type="domain" description="Nudix hydrolase" evidence="1">
    <location>
        <begin position="98"/>
        <end position="249"/>
    </location>
</feature>
<dbReference type="AlphaFoldDB" id="A0A0M8QFL5"/>
<keyword evidence="3" id="KW-1185">Reference proteome</keyword>
<accession>A0A0M8QFL5</accession>
<dbReference type="Proteomes" id="UP000037773">
    <property type="component" value="Unassembled WGS sequence"/>
</dbReference>
<gene>
    <name evidence="2" type="ORF">ADK41_25985</name>
</gene>
<evidence type="ECO:0000313" key="3">
    <source>
        <dbReference type="Proteomes" id="UP000037773"/>
    </source>
</evidence>
<dbReference type="GO" id="GO:0016787">
    <property type="term" value="F:hydrolase activity"/>
    <property type="evidence" value="ECO:0007669"/>
    <property type="project" value="UniProtKB-KW"/>
</dbReference>